<dbReference type="GO" id="GO:0006801">
    <property type="term" value="P:superoxide metabolic process"/>
    <property type="evidence" value="ECO:0007669"/>
    <property type="project" value="InterPro"/>
</dbReference>
<gene>
    <name evidence="7" type="ORF">PENTCL1PPCAC_315</name>
</gene>
<name>A0AAV5S6Y2_9BILA</name>
<dbReference type="PANTHER" id="PTHR23259:SF70">
    <property type="entry name" value="ACCESSORY GLAND PROTEIN ACP62F-RELATED"/>
    <property type="match status" value="1"/>
</dbReference>
<feature type="domain" description="TIL" evidence="6">
    <location>
        <begin position="1"/>
        <end position="54"/>
    </location>
</feature>
<dbReference type="GO" id="GO:0004867">
    <property type="term" value="F:serine-type endopeptidase inhibitor activity"/>
    <property type="evidence" value="ECO:0007669"/>
    <property type="project" value="UniProtKB-KW"/>
</dbReference>
<evidence type="ECO:0008006" key="9">
    <source>
        <dbReference type="Google" id="ProtNLM"/>
    </source>
</evidence>
<dbReference type="Pfam" id="PF01826">
    <property type="entry name" value="TIL"/>
    <property type="match status" value="2"/>
</dbReference>
<reference evidence="7" key="1">
    <citation type="submission" date="2023-10" db="EMBL/GenBank/DDBJ databases">
        <title>Genome assembly of Pristionchus species.</title>
        <authorList>
            <person name="Yoshida K."/>
            <person name="Sommer R.J."/>
        </authorList>
    </citation>
    <scope>NUCLEOTIDE SEQUENCE</scope>
    <source>
        <strain evidence="7">RS0144</strain>
    </source>
</reference>
<evidence type="ECO:0000313" key="8">
    <source>
        <dbReference type="Proteomes" id="UP001432027"/>
    </source>
</evidence>
<proteinExistence type="predicted"/>
<dbReference type="Gene3D" id="2.60.40.200">
    <property type="entry name" value="Superoxide dismutase, copper/zinc binding domain"/>
    <property type="match status" value="1"/>
</dbReference>
<dbReference type="Proteomes" id="UP001432027">
    <property type="component" value="Unassembled WGS sequence"/>
</dbReference>
<dbReference type="AlphaFoldDB" id="A0AAV5S6Y2"/>
<dbReference type="SUPFAM" id="SSF57567">
    <property type="entry name" value="Serine protease inhibitors"/>
    <property type="match status" value="2"/>
</dbReference>
<dbReference type="InterPro" id="IPR051368">
    <property type="entry name" value="SerProtInhib-TIL_Domain"/>
</dbReference>
<feature type="domain" description="TIL" evidence="6">
    <location>
        <begin position="179"/>
        <end position="234"/>
    </location>
</feature>
<keyword evidence="1" id="KW-0646">Protease inhibitor</keyword>
<keyword evidence="2" id="KW-0722">Serine protease inhibitor</keyword>
<protein>
    <recommendedName>
        <fullName evidence="9">TIL domain-containing protein</fullName>
    </recommendedName>
</protein>
<dbReference type="EMBL" id="BTSX01000001">
    <property type="protein sequence ID" value="GMS78140.1"/>
    <property type="molecule type" value="Genomic_DNA"/>
</dbReference>
<keyword evidence="3" id="KW-1015">Disulfide bond</keyword>
<evidence type="ECO:0000256" key="2">
    <source>
        <dbReference type="ARBA" id="ARBA00022900"/>
    </source>
</evidence>
<dbReference type="CDD" id="cd19941">
    <property type="entry name" value="TIL"/>
    <property type="match status" value="2"/>
</dbReference>
<organism evidence="7 8">
    <name type="scientific">Pristionchus entomophagus</name>
    <dbReference type="NCBI Taxonomy" id="358040"/>
    <lineage>
        <taxon>Eukaryota</taxon>
        <taxon>Metazoa</taxon>
        <taxon>Ecdysozoa</taxon>
        <taxon>Nematoda</taxon>
        <taxon>Chromadorea</taxon>
        <taxon>Rhabditida</taxon>
        <taxon>Rhabditina</taxon>
        <taxon>Diplogasteromorpha</taxon>
        <taxon>Diplogasteroidea</taxon>
        <taxon>Neodiplogasteridae</taxon>
        <taxon>Pristionchus</taxon>
    </lineage>
</organism>
<feature type="compositionally biased region" description="Low complexity" evidence="4">
    <location>
        <begin position="59"/>
        <end position="74"/>
    </location>
</feature>
<evidence type="ECO:0000256" key="1">
    <source>
        <dbReference type="ARBA" id="ARBA00022690"/>
    </source>
</evidence>
<dbReference type="Pfam" id="PF00080">
    <property type="entry name" value="Sod_Cu"/>
    <property type="match status" value="1"/>
</dbReference>
<dbReference type="GO" id="GO:0046872">
    <property type="term" value="F:metal ion binding"/>
    <property type="evidence" value="ECO:0007669"/>
    <property type="project" value="InterPro"/>
</dbReference>
<dbReference type="InterPro" id="IPR036084">
    <property type="entry name" value="Ser_inhib-like_sf"/>
</dbReference>
<dbReference type="InterPro" id="IPR036423">
    <property type="entry name" value="SOD-like_Cu/Zn_dom_sf"/>
</dbReference>
<feature type="region of interest" description="Disordered" evidence="4">
    <location>
        <begin position="59"/>
        <end position="82"/>
    </location>
</feature>
<feature type="domain" description="Superoxide dismutase copper/zinc binding" evidence="5">
    <location>
        <begin position="270"/>
        <end position="332"/>
    </location>
</feature>
<sequence length="390" mass="41676">QEFLRCGSSCPVGCDNPSPRSCTPCRAGCYCKNGFVFNNSSDWRNSECIPHEECTKTTTSTLAPQTTSTMRTTTAPPPLPTARPQQQQAAAVVTAPVQPRTTTASAPRLNAARDPAPSARLVADQDLMMSAGLSMCPSSTSDVSGRPCNFNTDCPSDQLCCRSLVLPLAISPQRCVCPDANAAWSACGSLCPDYCGSSSTPVCSSTCNAGCACLPGFIRTRNDIKAPCVRRDQCPGVVPEPQPVFASANNDPFLSHQIAVAHLYSVSTPVRGRISFSKLSPTTLRVHGLLENLPPGPHAIVVHQFGDISMNCTKLGPMLLPRSSTSGLLGDVHGRQDGSELLRLLEWTAEDVVGRSVAVYAESTMEWSLRQRELQPFACGTIGVTKFKRK</sequence>
<evidence type="ECO:0000256" key="3">
    <source>
        <dbReference type="ARBA" id="ARBA00023157"/>
    </source>
</evidence>
<evidence type="ECO:0000259" key="6">
    <source>
        <dbReference type="Pfam" id="PF01826"/>
    </source>
</evidence>
<evidence type="ECO:0000313" key="7">
    <source>
        <dbReference type="EMBL" id="GMS78140.1"/>
    </source>
</evidence>
<comment type="caution">
    <text evidence="7">The sequence shown here is derived from an EMBL/GenBank/DDBJ whole genome shotgun (WGS) entry which is preliminary data.</text>
</comment>
<evidence type="ECO:0000256" key="4">
    <source>
        <dbReference type="SAM" id="MobiDB-lite"/>
    </source>
</evidence>
<feature type="non-terminal residue" evidence="7">
    <location>
        <position position="1"/>
    </location>
</feature>
<dbReference type="InterPro" id="IPR002919">
    <property type="entry name" value="TIL_dom"/>
</dbReference>
<keyword evidence="8" id="KW-1185">Reference proteome</keyword>
<dbReference type="PANTHER" id="PTHR23259">
    <property type="entry name" value="RIDDLE"/>
    <property type="match status" value="1"/>
</dbReference>
<evidence type="ECO:0000259" key="5">
    <source>
        <dbReference type="Pfam" id="PF00080"/>
    </source>
</evidence>
<dbReference type="SUPFAM" id="SSF49329">
    <property type="entry name" value="Cu,Zn superoxide dismutase-like"/>
    <property type="match status" value="1"/>
</dbReference>
<accession>A0AAV5S6Y2</accession>
<dbReference type="InterPro" id="IPR001424">
    <property type="entry name" value="SOD_Cu_Zn_dom"/>
</dbReference>
<dbReference type="Gene3D" id="2.10.25.10">
    <property type="entry name" value="Laminin"/>
    <property type="match status" value="2"/>
</dbReference>